<dbReference type="AlphaFoldDB" id="A0A6A5Q866"/>
<name>A0A6A5Q866_AMPQU</name>
<sequence>MPSYLQAPCLVFTSWNHVAAASLYKGVMLDIRLQDSQLLRCEQCLQIGALEQLRHIQSLNLSGSAANLDLLADSEERESELAECARQDAILRLLQLLPDNKISSFRYTCETPLRGACIQKLDDHQLCIQNIHIIRSDPLQLPRHSRRSITASFNDTRARTDAFAEFPKKVPFLDSLSLQLSGSWEIYDAMYWFSMTDPLDGGKICTRKLTMYGYMSNGFTSSIPRIFDWAMVSSLSLFDGNVSLLFDAIASIPELCDLVHLQCCTIEPEESRILQCCLQRN</sequence>
<gene>
    <name evidence="1" type="ORF">BDU57DRAFT_91241</name>
</gene>
<accession>A0A6A5Q866</accession>
<keyword evidence="2" id="KW-1185">Reference proteome</keyword>
<evidence type="ECO:0008006" key="3">
    <source>
        <dbReference type="Google" id="ProtNLM"/>
    </source>
</evidence>
<proteinExistence type="predicted"/>
<protein>
    <recommendedName>
        <fullName evidence="3">F-box domain-containing protein</fullName>
    </recommendedName>
</protein>
<evidence type="ECO:0000313" key="1">
    <source>
        <dbReference type="EMBL" id="KAF1911901.1"/>
    </source>
</evidence>
<dbReference type="Proteomes" id="UP000800096">
    <property type="component" value="Unassembled WGS sequence"/>
</dbReference>
<dbReference type="EMBL" id="ML979142">
    <property type="protein sequence ID" value="KAF1911901.1"/>
    <property type="molecule type" value="Genomic_DNA"/>
</dbReference>
<organism evidence="1 2">
    <name type="scientific">Ampelomyces quisqualis</name>
    <name type="common">Powdery mildew agent</name>
    <dbReference type="NCBI Taxonomy" id="50730"/>
    <lineage>
        <taxon>Eukaryota</taxon>
        <taxon>Fungi</taxon>
        <taxon>Dikarya</taxon>
        <taxon>Ascomycota</taxon>
        <taxon>Pezizomycotina</taxon>
        <taxon>Dothideomycetes</taxon>
        <taxon>Pleosporomycetidae</taxon>
        <taxon>Pleosporales</taxon>
        <taxon>Pleosporineae</taxon>
        <taxon>Phaeosphaeriaceae</taxon>
        <taxon>Ampelomyces</taxon>
    </lineage>
</organism>
<evidence type="ECO:0000313" key="2">
    <source>
        <dbReference type="Proteomes" id="UP000800096"/>
    </source>
</evidence>
<dbReference type="OrthoDB" id="3797124at2759"/>
<reference evidence="1" key="1">
    <citation type="journal article" date="2020" name="Stud. Mycol.">
        <title>101 Dothideomycetes genomes: a test case for predicting lifestyles and emergence of pathogens.</title>
        <authorList>
            <person name="Haridas S."/>
            <person name="Albert R."/>
            <person name="Binder M."/>
            <person name="Bloem J."/>
            <person name="Labutti K."/>
            <person name="Salamov A."/>
            <person name="Andreopoulos B."/>
            <person name="Baker S."/>
            <person name="Barry K."/>
            <person name="Bills G."/>
            <person name="Bluhm B."/>
            <person name="Cannon C."/>
            <person name="Castanera R."/>
            <person name="Culley D."/>
            <person name="Daum C."/>
            <person name="Ezra D."/>
            <person name="Gonzalez J."/>
            <person name="Henrissat B."/>
            <person name="Kuo A."/>
            <person name="Liang C."/>
            <person name="Lipzen A."/>
            <person name="Lutzoni F."/>
            <person name="Magnuson J."/>
            <person name="Mondo S."/>
            <person name="Nolan M."/>
            <person name="Ohm R."/>
            <person name="Pangilinan J."/>
            <person name="Park H.-J."/>
            <person name="Ramirez L."/>
            <person name="Alfaro M."/>
            <person name="Sun H."/>
            <person name="Tritt A."/>
            <person name="Yoshinaga Y."/>
            <person name="Zwiers L.-H."/>
            <person name="Turgeon B."/>
            <person name="Goodwin S."/>
            <person name="Spatafora J."/>
            <person name="Crous P."/>
            <person name="Grigoriev I."/>
        </authorList>
    </citation>
    <scope>NUCLEOTIDE SEQUENCE</scope>
    <source>
        <strain evidence="1">HMLAC05119</strain>
    </source>
</reference>